<dbReference type="PANTHER" id="PTHR43531:SF14">
    <property type="entry name" value="METHYL-ACCEPTING CHEMOTAXIS PROTEIN I-RELATED"/>
    <property type="match status" value="1"/>
</dbReference>
<evidence type="ECO:0000256" key="3">
    <source>
        <dbReference type="ARBA" id="ARBA00029447"/>
    </source>
</evidence>
<dbReference type="SUPFAM" id="SSF158472">
    <property type="entry name" value="HAMP domain-like"/>
    <property type="match status" value="1"/>
</dbReference>
<dbReference type="SUPFAM" id="SSF103190">
    <property type="entry name" value="Sensory domain-like"/>
    <property type="match status" value="1"/>
</dbReference>
<keyword evidence="2" id="KW-0488">Methylation</keyword>
<dbReference type="Pfam" id="PF18947">
    <property type="entry name" value="HAMP_2"/>
    <property type="match status" value="1"/>
</dbReference>
<evidence type="ECO:0000313" key="9">
    <source>
        <dbReference type="Proteomes" id="UP000182258"/>
    </source>
</evidence>
<dbReference type="Proteomes" id="UP000182258">
    <property type="component" value="Unassembled WGS sequence"/>
</dbReference>
<accession>A0A1I1JT99</accession>
<reference evidence="8 9" key="1">
    <citation type="submission" date="2016-10" db="EMBL/GenBank/DDBJ databases">
        <authorList>
            <person name="de Groot N.N."/>
        </authorList>
    </citation>
    <scope>NUCLEOTIDE SEQUENCE [LARGE SCALE GENOMIC DNA]</scope>
    <source>
        <strain evidence="8 9">CGMCC 1.10210</strain>
    </source>
</reference>
<evidence type="ECO:0000259" key="6">
    <source>
        <dbReference type="PROSITE" id="PS50111"/>
    </source>
</evidence>
<dbReference type="STRING" id="728005.SAMN04488059_10684"/>
<feature type="domain" description="Methyl-accepting transducer" evidence="6">
    <location>
        <begin position="399"/>
        <end position="628"/>
    </location>
</feature>
<evidence type="ECO:0000259" key="7">
    <source>
        <dbReference type="PROSITE" id="PS50885"/>
    </source>
</evidence>
<dbReference type="PROSITE" id="PS50111">
    <property type="entry name" value="CHEMOTAXIS_TRANSDUC_2"/>
    <property type="match status" value="1"/>
</dbReference>
<dbReference type="CDD" id="cd06225">
    <property type="entry name" value="HAMP"/>
    <property type="match status" value="1"/>
</dbReference>
<comment type="subcellular location">
    <subcellularLocation>
        <location evidence="1">Membrane</location>
    </subcellularLocation>
</comment>
<evidence type="ECO:0000256" key="4">
    <source>
        <dbReference type="PROSITE-ProRule" id="PRU00284"/>
    </source>
</evidence>
<dbReference type="Pfam" id="PF00672">
    <property type="entry name" value="HAMP"/>
    <property type="match status" value="1"/>
</dbReference>
<dbReference type="FunFam" id="1.10.287.950:FF:000001">
    <property type="entry name" value="Methyl-accepting chemotaxis sensory transducer"/>
    <property type="match status" value="1"/>
</dbReference>
<dbReference type="RefSeq" id="WP_052952812.1">
    <property type="nucleotide sequence ID" value="NZ_FOMB01000006.1"/>
</dbReference>
<evidence type="ECO:0000313" key="8">
    <source>
        <dbReference type="EMBL" id="SFC51794.1"/>
    </source>
</evidence>
<evidence type="ECO:0000256" key="2">
    <source>
        <dbReference type="ARBA" id="ARBA00022481"/>
    </source>
</evidence>
<dbReference type="InterPro" id="IPR033462">
    <property type="entry name" value="Cache_3-Cache_2"/>
</dbReference>
<dbReference type="PROSITE" id="PS50885">
    <property type="entry name" value="HAMP"/>
    <property type="match status" value="2"/>
</dbReference>
<dbReference type="AlphaFoldDB" id="A0A1I1JT99"/>
<dbReference type="InterPro" id="IPR004089">
    <property type="entry name" value="MCPsignal_dom"/>
</dbReference>
<comment type="similarity">
    <text evidence="3">Belongs to the methyl-accepting chemotaxis (MCP) protein family.</text>
</comment>
<dbReference type="InterPro" id="IPR051310">
    <property type="entry name" value="MCP_chemotaxis"/>
</dbReference>
<dbReference type="Pfam" id="PF00015">
    <property type="entry name" value="MCPsignal"/>
    <property type="match status" value="1"/>
</dbReference>
<dbReference type="EMBL" id="FOMB01000006">
    <property type="protein sequence ID" value="SFC51794.1"/>
    <property type="molecule type" value="Genomic_DNA"/>
</dbReference>
<protein>
    <submittedName>
        <fullName evidence="8">Methyl-accepting chemotaxis protein</fullName>
    </submittedName>
</protein>
<keyword evidence="5" id="KW-0812">Transmembrane</keyword>
<dbReference type="PANTHER" id="PTHR43531">
    <property type="entry name" value="PROTEIN ICFG"/>
    <property type="match status" value="1"/>
</dbReference>
<dbReference type="SMART" id="SM00283">
    <property type="entry name" value="MA"/>
    <property type="match status" value="1"/>
</dbReference>
<dbReference type="Gene3D" id="1.10.287.950">
    <property type="entry name" value="Methyl-accepting chemotaxis protein"/>
    <property type="match status" value="1"/>
</dbReference>
<proteinExistence type="inferred from homology"/>
<organism evidence="8 9">
    <name type="scientific">Devosia psychrophila</name>
    <dbReference type="NCBI Taxonomy" id="728005"/>
    <lineage>
        <taxon>Bacteria</taxon>
        <taxon>Pseudomonadati</taxon>
        <taxon>Pseudomonadota</taxon>
        <taxon>Alphaproteobacteria</taxon>
        <taxon>Hyphomicrobiales</taxon>
        <taxon>Devosiaceae</taxon>
        <taxon>Devosia</taxon>
    </lineage>
</organism>
<dbReference type="SUPFAM" id="SSF58104">
    <property type="entry name" value="Methyl-accepting chemotaxis protein (MCP) signaling domain"/>
    <property type="match status" value="1"/>
</dbReference>
<keyword evidence="5" id="KW-1133">Transmembrane helix</keyword>
<feature type="domain" description="HAMP" evidence="7">
    <location>
        <begin position="225"/>
        <end position="278"/>
    </location>
</feature>
<dbReference type="GO" id="GO:0007165">
    <property type="term" value="P:signal transduction"/>
    <property type="evidence" value="ECO:0007669"/>
    <property type="project" value="UniProtKB-KW"/>
</dbReference>
<feature type="transmembrane region" description="Helical" evidence="5">
    <location>
        <begin position="201"/>
        <end position="223"/>
    </location>
</feature>
<dbReference type="GO" id="GO:0004888">
    <property type="term" value="F:transmembrane signaling receptor activity"/>
    <property type="evidence" value="ECO:0007669"/>
    <property type="project" value="TreeGrafter"/>
</dbReference>
<dbReference type="Gene3D" id="6.10.340.10">
    <property type="match status" value="1"/>
</dbReference>
<dbReference type="Pfam" id="PF17201">
    <property type="entry name" value="Cache_3-Cache_2"/>
    <property type="match status" value="1"/>
</dbReference>
<dbReference type="GO" id="GO:0005886">
    <property type="term" value="C:plasma membrane"/>
    <property type="evidence" value="ECO:0007669"/>
    <property type="project" value="TreeGrafter"/>
</dbReference>
<feature type="domain" description="HAMP" evidence="7">
    <location>
        <begin position="342"/>
        <end position="394"/>
    </location>
</feature>
<gene>
    <name evidence="8" type="ORF">SAMN04488059_10684</name>
</gene>
<evidence type="ECO:0000256" key="1">
    <source>
        <dbReference type="ARBA" id="ARBA00004370"/>
    </source>
</evidence>
<dbReference type="InterPro" id="IPR029151">
    <property type="entry name" value="Sensor-like_sf"/>
</dbReference>
<name>A0A1I1JT99_9HYPH</name>
<dbReference type="InterPro" id="IPR003660">
    <property type="entry name" value="HAMP_dom"/>
</dbReference>
<dbReference type="SMART" id="SM00304">
    <property type="entry name" value="HAMP"/>
    <property type="match status" value="2"/>
</dbReference>
<dbReference type="GO" id="GO:0006935">
    <property type="term" value="P:chemotaxis"/>
    <property type="evidence" value="ECO:0007669"/>
    <property type="project" value="TreeGrafter"/>
</dbReference>
<keyword evidence="5" id="KW-0472">Membrane</keyword>
<sequence>MHKLAAVFGNIRMTTSIAALVLVSIIGSIAAVSGAIYMNLHARSMADSTVQQGTNLAVAATILERRISGSVLNWTPEGTMDAFQSWAVPPFYDTEIIDSVTRVTKQDATIYVLDNATQTLVGKTTSIAAADGTRVADLAIDASSPVFESLMEGEAYMGSLPINGVDYFGAFQPIEKMSGEVMGAIFVGTPMADIEAAANGVVGLILVVGGAVVVALGLVGLFLSRLITKPIPKLAHSMETISEGNFDTEVPYTSLGNEVGGMARAVEVFRQNGLRVSQMTEAEAARIIGDQEDRQKMMSELQSAFGEVVDAAVAGDFTKQVMVEFPDPELNALAAGINNLVSTFNRGVTEIGQVLGAMADTDLTQRMEGDYEGAFATLKSDINAVADKLTEVIGQLRHTSGSLKTATGEILSGANDLSERTTKQAATIEETSAAMEQLASTVLQNAQRAKDASVGAMQVTRTAEEGGQVMDAATAAMERITQSSAKISNIIGMIDDIAFQTNLLALNASVEAARAGDAGKGFAVVAVEVRRLAQSAAQASSEVKVLIEQSAVEVKTGSKLVGDAAGKLKVMLEAARGNNGLLESIANDSREQSSAIDEVTIAVRTMDEMTQHNAALVEQTNAAIEQTEAQASELDRIVEVFRINQQEAPARFERAPVRPATARGLQQRLASATASRTHGNAAVAVDWNEF</sequence>
<evidence type="ECO:0000256" key="5">
    <source>
        <dbReference type="SAM" id="Phobius"/>
    </source>
</evidence>
<keyword evidence="4" id="KW-0807">Transducer</keyword>